<feature type="region of interest" description="Disordered" evidence="1">
    <location>
        <begin position="303"/>
        <end position="440"/>
    </location>
</feature>
<accession>A0ABD5UPT2</accession>
<feature type="compositionally biased region" description="Acidic residues" evidence="1">
    <location>
        <begin position="500"/>
        <end position="509"/>
    </location>
</feature>
<dbReference type="Pfam" id="PF24034">
    <property type="entry name" value="DUF7343"/>
    <property type="match status" value="1"/>
</dbReference>
<evidence type="ECO:0008006" key="6">
    <source>
        <dbReference type="Google" id="ProtNLM"/>
    </source>
</evidence>
<dbReference type="RefSeq" id="WP_379739147.1">
    <property type="nucleotide sequence ID" value="NZ_JBHSVN010000001.1"/>
</dbReference>
<dbReference type="Proteomes" id="UP001596296">
    <property type="component" value="Unassembled WGS sequence"/>
</dbReference>
<evidence type="ECO:0000313" key="5">
    <source>
        <dbReference type="Proteomes" id="UP001596296"/>
    </source>
</evidence>
<keyword evidence="5" id="KW-1185">Reference proteome</keyword>
<evidence type="ECO:0000256" key="1">
    <source>
        <dbReference type="SAM" id="MobiDB-lite"/>
    </source>
</evidence>
<evidence type="ECO:0000259" key="3">
    <source>
        <dbReference type="Pfam" id="PF24036"/>
    </source>
</evidence>
<name>A0ABD5UPT2_9EURY</name>
<feature type="domain" description="DUF7345" evidence="3">
    <location>
        <begin position="90"/>
        <end position="228"/>
    </location>
</feature>
<feature type="compositionally biased region" description="Polar residues" evidence="1">
    <location>
        <begin position="353"/>
        <end position="362"/>
    </location>
</feature>
<proteinExistence type="predicted"/>
<feature type="region of interest" description="Disordered" evidence="1">
    <location>
        <begin position="56"/>
        <end position="84"/>
    </location>
</feature>
<feature type="compositionally biased region" description="Polar residues" evidence="1">
    <location>
        <begin position="312"/>
        <end position="324"/>
    </location>
</feature>
<sequence length="519" mass="53555">MRRPALRVVLATLLLVTGVAGGVLAGAAPVDARPGSVASAGALASEPVDPSVNTVGSGANAIGSGASAVDPGADPSQLSTTNVTPETEFRIDLQSTREADWTVVVRYELTNDNETTAFERVAARFESGEVGPSADLYVNLAAGAAEASGREMEIMDVEREAAIDRGIEIAGEEGAVGELRLSFTWTEFLREEGDQLVLDDAFRTADGETWLQSLGTNQRMVIQPPEGYQVDSFPGIGLSLDDRAVVIEGPRTFEPDDDIVVVYTPTTQPVTGPPWFALAAAVIVGSIAIAGGLWAYRRTDESGPSIDVPIGNSGSNASTDGNDASETRGGSGTQAGSETGSGNGSGTEDAASTERTGTSEPSPGTDGTGTESAPEGVGASAERERTTGDSGVDGESDVGDGEETAGDEPDDSEGTAEPDPSLLSDEERVERLLEDSGGRMRQAAIVEETGWSDAKVSQLLSAMAEAERVEKLRLGRENLISLPDHTPDEGGEGGPKGEDDPNGENDPNEEGSPSGEDGD</sequence>
<comment type="caution">
    <text evidence="4">The sequence shown here is derived from an EMBL/GenBank/DDBJ whole genome shotgun (WGS) entry which is preliminary data.</text>
</comment>
<feature type="compositionally biased region" description="Basic and acidic residues" evidence="1">
    <location>
        <begin position="425"/>
        <end position="438"/>
    </location>
</feature>
<evidence type="ECO:0000313" key="4">
    <source>
        <dbReference type="EMBL" id="MFC6891218.1"/>
    </source>
</evidence>
<protein>
    <recommendedName>
        <fullName evidence="6">Transmembrane glycoprotein / HTH domain protein</fullName>
    </recommendedName>
</protein>
<feature type="compositionally biased region" description="Gly residues" evidence="1">
    <location>
        <begin position="329"/>
        <end position="345"/>
    </location>
</feature>
<dbReference type="InterPro" id="IPR055767">
    <property type="entry name" value="DUF7343"/>
</dbReference>
<dbReference type="AlphaFoldDB" id="A0ABD5UPT2"/>
<feature type="domain" description="DUF7343" evidence="2">
    <location>
        <begin position="422"/>
        <end position="483"/>
    </location>
</feature>
<dbReference type="EMBL" id="JBHSXL010000001">
    <property type="protein sequence ID" value="MFC6891218.1"/>
    <property type="molecule type" value="Genomic_DNA"/>
</dbReference>
<dbReference type="InterPro" id="IPR055769">
    <property type="entry name" value="DUF7345"/>
</dbReference>
<reference evidence="4 5" key="1">
    <citation type="journal article" date="2019" name="Int. J. Syst. Evol. Microbiol.">
        <title>The Global Catalogue of Microorganisms (GCM) 10K type strain sequencing project: providing services to taxonomists for standard genome sequencing and annotation.</title>
        <authorList>
            <consortium name="The Broad Institute Genomics Platform"/>
            <consortium name="The Broad Institute Genome Sequencing Center for Infectious Disease"/>
            <person name="Wu L."/>
            <person name="Ma J."/>
        </authorList>
    </citation>
    <scope>NUCLEOTIDE SEQUENCE [LARGE SCALE GENOMIC DNA]</scope>
    <source>
        <strain evidence="4 5">SKJ47</strain>
    </source>
</reference>
<organism evidence="4 5">
    <name type="scientific">Halopenitus salinus</name>
    <dbReference type="NCBI Taxonomy" id="1198295"/>
    <lineage>
        <taxon>Archaea</taxon>
        <taxon>Methanobacteriati</taxon>
        <taxon>Methanobacteriota</taxon>
        <taxon>Stenosarchaea group</taxon>
        <taxon>Halobacteria</taxon>
        <taxon>Halobacteriales</taxon>
        <taxon>Haloferacaceae</taxon>
        <taxon>Halopenitus</taxon>
    </lineage>
</organism>
<gene>
    <name evidence="4" type="ORF">ACFQE9_01020</name>
</gene>
<dbReference type="Pfam" id="PF24036">
    <property type="entry name" value="DUF7345"/>
    <property type="match status" value="1"/>
</dbReference>
<feature type="compositionally biased region" description="Low complexity" evidence="1">
    <location>
        <begin position="56"/>
        <end position="68"/>
    </location>
</feature>
<feature type="compositionally biased region" description="Acidic residues" evidence="1">
    <location>
        <begin position="392"/>
        <end position="416"/>
    </location>
</feature>
<feature type="region of interest" description="Disordered" evidence="1">
    <location>
        <begin position="474"/>
        <end position="519"/>
    </location>
</feature>
<evidence type="ECO:0000259" key="2">
    <source>
        <dbReference type="Pfam" id="PF24034"/>
    </source>
</evidence>